<dbReference type="SUPFAM" id="SSF49899">
    <property type="entry name" value="Concanavalin A-like lectins/glucanases"/>
    <property type="match status" value="1"/>
</dbReference>
<evidence type="ECO:0000256" key="5">
    <source>
        <dbReference type="ARBA" id="ARBA00022676"/>
    </source>
</evidence>
<evidence type="ECO:0000256" key="9">
    <source>
        <dbReference type="ARBA" id="ARBA00023136"/>
    </source>
</evidence>
<dbReference type="GO" id="GO:0031505">
    <property type="term" value="P:fungal-type cell wall organization"/>
    <property type="evidence" value="ECO:0007669"/>
    <property type="project" value="TreeGrafter"/>
</dbReference>
<dbReference type="PANTHER" id="PTHR10963:SF22">
    <property type="entry name" value="GLYCOSIDASE CRH2-RELATED"/>
    <property type="match status" value="1"/>
</dbReference>
<evidence type="ECO:0000256" key="16">
    <source>
        <dbReference type="PIRNR" id="PIRNR037299"/>
    </source>
</evidence>
<comment type="catalytic activity">
    <reaction evidence="1">
        <text>Random endo-hydrolysis of N-acetyl-beta-D-glucosaminide (1-&gt;4)-beta-linkages in chitin and chitodextrins.</text>
        <dbReference type="EC" id="3.2.1.14"/>
    </reaction>
</comment>
<dbReference type="RefSeq" id="XP_020117373.1">
    <property type="nucleotide sequence ID" value="XM_020262685.1"/>
</dbReference>
<evidence type="ECO:0000256" key="11">
    <source>
        <dbReference type="ARBA" id="ARBA00023288"/>
    </source>
</evidence>
<keyword evidence="3" id="KW-1003">Cell membrane</keyword>
<dbReference type="Gene3D" id="2.60.120.200">
    <property type="match status" value="1"/>
</dbReference>
<protein>
    <recommendedName>
        <fullName evidence="16">Crh-like protein</fullName>
        <ecNumber evidence="16">3.2.-.-</ecNumber>
    </recommendedName>
</protein>
<dbReference type="GO" id="GO:0098552">
    <property type="term" value="C:side of membrane"/>
    <property type="evidence" value="ECO:0007669"/>
    <property type="project" value="UniProtKB-KW"/>
</dbReference>
<reference evidence="21 22" key="1">
    <citation type="submission" date="2015-06" db="EMBL/GenBank/DDBJ databases">
        <title>Talaromyces atroroseus IBT 11181 draft genome.</title>
        <authorList>
            <person name="Rasmussen K.B."/>
            <person name="Rasmussen S."/>
            <person name="Petersen B."/>
            <person name="Sicheritz-Ponten T."/>
            <person name="Mortensen U.H."/>
            <person name="Thrane U."/>
        </authorList>
    </citation>
    <scope>NUCLEOTIDE SEQUENCE [LARGE SCALE GENOMIC DNA]</scope>
    <source>
        <strain evidence="21 22">IBT 11181</strain>
    </source>
</reference>
<dbReference type="PANTHER" id="PTHR10963">
    <property type="entry name" value="GLYCOSYL HYDROLASE-RELATED"/>
    <property type="match status" value="1"/>
</dbReference>
<dbReference type="EC" id="3.2.-.-" evidence="16"/>
<feature type="active site" description="Proton donor" evidence="17">
    <location>
        <position position="164"/>
    </location>
</feature>
<evidence type="ECO:0000313" key="22">
    <source>
        <dbReference type="Proteomes" id="UP000214365"/>
    </source>
</evidence>
<comment type="subcellular location">
    <subcellularLocation>
        <location evidence="2">Cell membrane</location>
        <topology evidence="2">Lipid-anchor</topology>
        <topology evidence="2">GPI-anchor</topology>
    </subcellularLocation>
</comment>
<proteinExistence type="inferred from homology"/>
<feature type="chain" id="PRO_5012691455" description="Crh-like protein" evidence="19">
    <location>
        <begin position="20"/>
        <end position="415"/>
    </location>
</feature>
<feature type="active site" description="Nucleophile" evidence="17">
    <location>
        <position position="160"/>
    </location>
</feature>
<dbReference type="AlphaFoldDB" id="A0A225A966"/>
<feature type="signal peptide" evidence="19">
    <location>
        <begin position="1"/>
        <end position="19"/>
    </location>
</feature>
<keyword evidence="6" id="KW-0808">Transferase</keyword>
<dbReference type="GO" id="GO:0005886">
    <property type="term" value="C:plasma membrane"/>
    <property type="evidence" value="ECO:0007669"/>
    <property type="project" value="UniProtKB-SubCell"/>
</dbReference>
<organism evidence="21 22">
    <name type="scientific">Talaromyces atroroseus</name>
    <dbReference type="NCBI Taxonomy" id="1441469"/>
    <lineage>
        <taxon>Eukaryota</taxon>
        <taxon>Fungi</taxon>
        <taxon>Dikarya</taxon>
        <taxon>Ascomycota</taxon>
        <taxon>Pezizomycotina</taxon>
        <taxon>Eurotiomycetes</taxon>
        <taxon>Eurotiomycetidae</taxon>
        <taxon>Eurotiales</taxon>
        <taxon>Trichocomaceae</taxon>
        <taxon>Talaromyces</taxon>
        <taxon>Talaromyces sect. Trachyspermi</taxon>
    </lineage>
</organism>
<keyword evidence="7 19" id="KW-0732">Signal</keyword>
<name>A0A225A966_TALAT</name>
<dbReference type="STRING" id="1441469.A0A225A966"/>
<evidence type="ECO:0000256" key="3">
    <source>
        <dbReference type="ARBA" id="ARBA00022475"/>
    </source>
</evidence>
<dbReference type="GO" id="GO:0009277">
    <property type="term" value="C:fungal-type cell wall"/>
    <property type="evidence" value="ECO:0007669"/>
    <property type="project" value="TreeGrafter"/>
</dbReference>
<evidence type="ECO:0000256" key="12">
    <source>
        <dbReference type="ARBA" id="ARBA00023295"/>
    </source>
</evidence>
<keyword evidence="10" id="KW-0325">Glycoprotein</keyword>
<evidence type="ECO:0000313" key="21">
    <source>
        <dbReference type="EMBL" id="OKL57252.1"/>
    </source>
</evidence>
<evidence type="ECO:0000256" key="14">
    <source>
        <dbReference type="ARBA" id="ARBA00038074"/>
    </source>
</evidence>
<dbReference type="InterPro" id="IPR013320">
    <property type="entry name" value="ConA-like_dom_sf"/>
</dbReference>
<dbReference type="EMBL" id="LFMY01000012">
    <property type="protein sequence ID" value="OKL57252.1"/>
    <property type="molecule type" value="Genomic_DNA"/>
</dbReference>
<evidence type="ECO:0000256" key="15">
    <source>
        <dbReference type="ARBA" id="ARBA00093308"/>
    </source>
</evidence>
<keyword evidence="22" id="KW-1185">Reference proteome</keyword>
<keyword evidence="4" id="KW-0336">GPI-anchor</keyword>
<evidence type="ECO:0000256" key="1">
    <source>
        <dbReference type="ARBA" id="ARBA00000822"/>
    </source>
</evidence>
<dbReference type="OrthoDB" id="4781at2759"/>
<dbReference type="Proteomes" id="UP000214365">
    <property type="component" value="Unassembled WGS sequence"/>
</dbReference>
<dbReference type="CDD" id="cd02183">
    <property type="entry name" value="GH16_fungal_CRH1_transglycosylase"/>
    <property type="match status" value="1"/>
</dbReference>
<evidence type="ECO:0000256" key="18">
    <source>
        <dbReference type="SAM" id="MobiDB-lite"/>
    </source>
</evidence>
<evidence type="ECO:0000256" key="17">
    <source>
        <dbReference type="PIRSR" id="PIRSR037299-1"/>
    </source>
</evidence>
<evidence type="ECO:0000256" key="7">
    <source>
        <dbReference type="ARBA" id="ARBA00022729"/>
    </source>
</evidence>
<accession>A0A225A966</accession>
<evidence type="ECO:0000259" key="20">
    <source>
        <dbReference type="PROSITE" id="PS51762"/>
    </source>
</evidence>
<keyword evidence="12 21" id="KW-0326">Glycosidase</keyword>
<comment type="caution">
    <text evidence="21">The sequence shown here is derived from an EMBL/GenBank/DDBJ whole genome shotgun (WGS) entry which is preliminary data.</text>
</comment>
<keyword evidence="9 16" id="KW-0472">Membrane</keyword>
<evidence type="ECO:0000256" key="8">
    <source>
        <dbReference type="ARBA" id="ARBA00022801"/>
    </source>
</evidence>
<evidence type="ECO:0000256" key="2">
    <source>
        <dbReference type="ARBA" id="ARBA00004609"/>
    </source>
</evidence>
<dbReference type="GO" id="GO:0016757">
    <property type="term" value="F:glycosyltransferase activity"/>
    <property type="evidence" value="ECO:0007669"/>
    <property type="project" value="UniProtKB-KW"/>
</dbReference>
<dbReference type="FunFam" id="2.60.120.200:FF:000159">
    <property type="entry name" value="Glycosidase"/>
    <property type="match status" value="1"/>
</dbReference>
<dbReference type="Pfam" id="PF00722">
    <property type="entry name" value="Glyco_hydro_16"/>
    <property type="match status" value="1"/>
</dbReference>
<dbReference type="PIRSF" id="PIRSF037299">
    <property type="entry name" value="Glycosidase_CRH1_prd"/>
    <property type="match status" value="1"/>
</dbReference>
<dbReference type="GeneID" id="31007156"/>
<keyword evidence="5" id="KW-0328">Glycosyltransferase</keyword>
<feature type="region of interest" description="Disordered" evidence="18">
    <location>
        <begin position="344"/>
        <end position="387"/>
    </location>
</feature>
<evidence type="ECO:0000256" key="6">
    <source>
        <dbReference type="ARBA" id="ARBA00022679"/>
    </source>
</evidence>
<dbReference type="GO" id="GO:0008843">
    <property type="term" value="F:endochitinase activity"/>
    <property type="evidence" value="ECO:0007669"/>
    <property type="project" value="UniProtKB-EC"/>
</dbReference>
<evidence type="ECO:0000256" key="10">
    <source>
        <dbReference type="ARBA" id="ARBA00023180"/>
    </source>
</evidence>
<keyword evidence="13" id="KW-0961">Cell wall biogenesis/degradation</keyword>
<comment type="similarity">
    <text evidence="14">Belongs to the glycosyl hydrolase 16 family. CRH1 subfamily.</text>
</comment>
<gene>
    <name evidence="21" type="ORF">UA08_07400</name>
</gene>
<sequence length="415" mass="43860">MVRLIQVIAAAVTVAAVTATTTCSADSHCPEEAPCCSEYGECGVGEECLLGCNPILSYALDSCAPQPVCESKSFSNWTTTDEIIKNWEYLGNATANDWWVSGTPLVADGNLLLTMAANTTGTLLSSTHYVWYGKISVTMKTSRGSGVVTAFVMMSDVLDEIDTEFIGSNLTTAQTNYFFQGIVTGELEVNASMSDSFENFHTYALDWTPDSLTWLLDDEPVRVLNRSTTYNATTMQYMYPQTPSRVELSIWPGGASDESAGVIAWAGGAIDWNSTDIQEVGYDYATIKEVNITCYDPPSGANIQGNISYIYTNDAATNNTVEITNNSTVMASFEDTGTNMTAGATTAAAQSTATSSSTSDSGSSESSSSSSSSSSGDGFSQGNGSGSNSSIAVTFNPSFIQVSLVLAMTTVALMA</sequence>
<keyword evidence="11" id="KW-0449">Lipoprotein</keyword>
<dbReference type="InterPro" id="IPR017168">
    <property type="entry name" value="CHR-like"/>
</dbReference>
<feature type="domain" description="GH16" evidence="20">
    <location>
        <begin position="59"/>
        <end position="274"/>
    </location>
</feature>
<feature type="compositionally biased region" description="Low complexity" evidence="18">
    <location>
        <begin position="344"/>
        <end position="378"/>
    </location>
</feature>
<dbReference type="InterPro" id="IPR050546">
    <property type="entry name" value="Glycosyl_Hydrlase_16"/>
</dbReference>
<evidence type="ECO:0000256" key="4">
    <source>
        <dbReference type="ARBA" id="ARBA00022622"/>
    </source>
</evidence>
<dbReference type="GO" id="GO:0005975">
    <property type="term" value="P:carbohydrate metabolic process"/>
    <property type="evidence" value="ECO:0007669"/>
    <property type="project" value="InterPro"/>
</dbReference>
<comment type="function">
    <text evidence="15">Dual chitinase/transglycosylase that plays a role in cell wall architecture. Chitinase and transglycosylase activities are coupled. Required for the polysaccharide cross-linking at the septa and the cell wall. More specifically, transfers chitin to 1,6-beta-glucan in the cell wall.</text>
</comment>
<dbReference type="InterPro" id="IPR000757">
    <property type="entry name" value="Beta-glucanase-like"/>
</dbReference>
<evidence type="ECO:0000256" key="19">
    <source>
        <dbReference type="SAM" id="SignalP"/>
    </source>
</evidence>
<evidence type="ECO:0000256" key="13">
    <source>
        <dbReference type="ARBA" id="ARBA00023316"/>
    </source>
</evidence>
<dbReference type="PROSITE" id="PS51762">
    <property type="entry name" value="GH16_2"/>
    <property type="match status" value="1"/>
</dbReference>
<keyword evidence="8 16" id="KW-0378">Hydrolase</keyword>